<keyword evidence="1" id="KW-0472">Membrane</keyword>
<sequence length="237" mass="28084">MISSTEQTQIRDYLIYKKLPIDILLEVQDHFENQIESLERENNISFQEAFLLSKMSWEKDFKLVRKSLFSFNRVPRIVKETQKEVTSKLIIKSSIITFALLFFQLITARFMAHEYYLLINVLIYLMAGLLILEMTLVYIFSKIDKKRTRAEQYFNNQLLQIFIFYIILGIFGAFTKLPTNSFKVIYDFVNGVNQFSADYFFAAVVSMLFTRGVTFYLFFMLNDRAKSIKKIKKFQIA</sequence>
<feature type="transmembrane region" description="Helical" evidence="1">
    <location>
        <begin position="89"/>
        <end position="111"/>
    </location>
</feature>
<feature type="transmembrane region" description="Helical" evidence="1">
    <location>
        <begin position="161"/>
        <end position="179"/>
    </location>
</feature>
<proteinExistence type="predicted"/>
<accession>A0A3G8XKT5</accession>
<dbReference type="KEGG" id="ccas:EIB73_08020"/>
<evidence type="ECO:0000313" key="3">
    <source>
        <dbReference type="Proteomes" id="UP000270185"/>
    </source>
</evidence>
<organism evidence="2 3">
    <name type="scientific">Kaistella carnis</name>
    <dbReference type="NCBI Taxonomy" id="1241979"/>
    <lineage>
        <taxon>Bacteria</taxon>
        <taxon>Pseudomonadati</taxon>
        <taxon>Bacteroidota</taxon>
        <taxon>Flavobacteriia</taxon>
        <taxon>Flavobacteriales</taxon>
        <taxon>Weeksellaceae</taxon>
        <taxon>Chryseobacterium group</taxon>
        <taxon>Kaistella</taxon>
    </lineage>
</organism>
<evidence type="ECO:0000313" key="2">
    <source>
        <dbReference type="EMBL" id="AZI33123.1"/>
    </source>
</evidence>
<dbReference type="AlphaFoldDB" id="A0A3G8XKT5"/>
<keyword evidence="1" id="KW-0812">Transmembrane</keyword>
<dbReference type="OrthoDB" id="1247773at2"/>
<dbReference type="EMBL" id="CP034159">
    <property type="protein sequence ID" value="AZI33123.1"/>
    <property type="molecule type" value="Genomic_DNA"/>
</dbReference>
<reference evidence="3" key="1">
    <citation type="submission" date="2018-11" db="EMBL/GenBank/DDBJ databases">
        <title>Proposal to divide the Flavobacteriaceae and reorganize its genera based on Amino Acid Identity values calculated from whole genome sequences.</title>
        <authorList>
            <person name="Nicholson A.C."/>
            <person name="Gulvik C.A."/>
            <person name="Whitney A.M."/>
            <person name="Humrighouse B.W."/>
            <person name="Bell M."/>
            <person name="Holmes B."/>
            <person name="Steigerwalt A.G."/>
            <person name="Villarma A."/>
            <person name="Sheth M."/>
            <person name="Batra D."/>
            <person name="Pryor J."/>
            <person name="Bernardet J.-F."/>
            <person name="Hugo C."/>
            <person name="Kampfer P."/>
            <person name="Newman J.D."/>
            <person name="McQuiston J.R."/>
        </authorList>
    </citation>
    <scope>NUCLEOTIDE SEQUENCE [LARGE SCALE GENOMIC DNA]</scope>
    <source>
        <strain evidence="3">G0081</strain>
    </source>
</reference>
<gene>
    <name evidence="2" type="ORF">EIB73_08020</name>
</gene>
<name>A0A3G8XKT5_9FLAO</name>
<feature type="transmembrane region" description="Helical" evidence="1">
    <location>
        <begin position="199"/>
        <end position="221"/>
    </location>
</feature>
<protein>
    <submittedName>
        <fullName evidence="2">Uncharacterized protein</fullName>
    </submittedName>
</protein>
<keyword evidence="3" id="KW-1185">Reference proteome</keyword>
<evidence type="ECO:0000256" key="1">
    <source>
        <dbReference type="SAM" id="Phobius"/>
    </source>
</evidence>
<feature type="transmembrane region" description="Helical" evidence="1">
    <location>
        <begin position="117"/>
        <end position="140"/>
    </location>
</feature>
<dbReference type="RefSeq" id="WP_125024295.1">
    <property type="nucleotide sequence ID" value="NZ_CP034159.1"/>
</dbReference>
<dbReference type="Proteomes" id="UP000270185">
    <property type="component" value="Chromosome"/>
</dbReference>
<keyword evidence="1" id="KW-1133">Transmembrane helix</keyword>